<protein>
    <submittedName>
        <fullName evidence="2">Uncharacterized protein</fullName>
    </submittedName>
</protein>
<dbReference type="EMBL" id="JARIHO010000014">
    <property type="protein sequence ID" value="KAJ7350847.1"/>
    <property type="molecule type" value="Genomic_DNA"/>
</dbReference>
<keyword evidence="3" id="KW-1185">Reference proteome</keyword>
<proteinExistence type="predicted"/>
<feature type="region of interest" description="Disordered" evidence="1">
    <location>
        <begin position="97"/>
        <end position="116"/>
    </location>
</feature>
<evidence type="ECO:0000313" key="2">
    <source>
        <dbReference type="EMBL" id="KAJ7350847.1"/>
    </source>
</evidence>
<dbReference type="Proteomes" id="UP001218218">
    <property type="component" value="Unassembled WGS sequence"/>
</dbReference>
<dbReference type="AlphaFoldDB" id="A0AAD7A734"/>
<accession>A0AAD7A734</accession>
<evidence type="ECO:0000256" key="1">
    <source>
        <dbReference type="SAM" id="MobiDB-lite"/>
    </source>
</evidence>
<evidence type="ECO:0000313" key="3">
    <source>
        <dbReference type="Proteomes" id="UP001218218"/>
    </source>
</evidence>
<sequence length="116" mass="13535">MAGTAGTEEELEDALRIEWSKAWAQSRRWTEEVRLLKEEWRRLPLMYEHRERLWKEQAVPVPVTSIPEAEAEGMIAYALKQAQLYRDLAAQAETTRTEAKLARGKKRATWSPRGIR</sequence>
<organism evidence="2 3">
    <name type="scientific">Mycena albidolilacea</name>
    <dbReference type="NCBI Taxonomy" id="1033008"/>
    <lineage>
        <taxon>Eukaryota</taxon>
        <taxon>Fungi</taxon>
        <taxon>Dikarya</taxon>
        <taxon>Basidiomycota</taxon>
        <taxon>Agaricomycotina</taxon>
        <taxon>Agaricomycetes</taxon>
        <taxon>Agaricomycetidae</taxon>
        <taxon>Agaricales</taxon>
        <taxon>Marasmiineae</taxon>
        <taxon>Mycenaceae</taxon>
        <taxon>Mycena</taxon>
    </lineage>
</organism>
<gene>
    <name evidence="2" type="ORF">DFH08DRAFT_958466</name>
</gene>
<name>A0AAD7A734_9AGAR</name>
<reference evidence="2" key="1">
    <citation type="submission" date="2023-03" db="EMBL/GenBank/DDBJ databases">
        <title>Massive genome expansion in bonnet fungi (Mycena s.s.) driven by repeated elements and novel gene families across ecological guilds.</title>
        <authorList>
            <consortium name="Lawrence Berkeley National Laboratory"/>
            <person name="Harder C.B."/>
            <person name="Miyauchi S."/>
            <person name="Viragh M."/>
            <person name="Kuo A."/>
            <person name="Thoen E."/>
            <person name="Andreopoulos B."/>
            <person name="Lu D."/>
            <person name="Skrede I."/>
            <person name="Drula E."/>
            <person name="Henrissat B."/>
            <person name="Morin E."/>
            <person name="Kohler A."/>
            <person name="Barry K."/>
            <person name="LaButti K."/>
            <person name="Morin E."/>
            <person name="Salamov A."/>
            <person name="Lipzen A."/>
            <person name="Mereny Z."/>
            <person name="Hegedus B."/>
            <person name="Baldrian P."/>
            <person name="Stursova M."/>
            <person name="Weitz H."/>
            <person name="Taylor A."/>
            <person name="Grigoriev I.V."/>
            <person name="Nagy L.G."/>
            <person name="Martin F."/>
            <person name="Kauserud H."/>
        </authorList>
    </citation>
    <scope>NUCLEOTIDE SEQUENCE</scope>
    <source>
        <strain evidence="2">CBHHK002</strain>
    </source>
</reference>
<comment type="caution">
    <text evidence="2">The sequence shown here is derived from an EMBL/GenBank/DDBJ whole genome shotgun (WGS) entry which is preliminary data.</text>
</comment>